<keyword evidence="6 11" id="KW-0375">Hydrogen ion transport</keyword>
<evidence type="ECO:0000256" key="7">
    <source>
        <dbReference type="ARBA" id="ARBA00022989"/>
    </source>
</evidence>
<keyword evidence="10 11" id="KW-0066">ATP synthesis</keyword>
<dbReference type="CDD" id="cd00310">
    <property type="entry name" value="ATP-synt_Fo_a_6"/>
    <property type="match status" value="1"/>
</dbReference>
<evidence type="ECO:0000256" key="1">
    <source>
        <dbReference type="ARBA" id="ARBA00004141"/>
    </source>
</evidence>
<evidence type="ECO:0000313" key="13">
    <source>
        <dbReference type="Proteomes" id="UP000036756"/>
    </source>
</evidence>
<accession>A0A0J8DEW2</accession>
<evidence type="ECO:0000256" key="3">
    <source>
        <dbReference type="ARBA" id="ARBA00022448"/>
    </source>
</evidence>
<keyword evidence="4 11" id="KW-0138">CF(0)</keyword>
<evidence type="ECO:0000256" key="9">
    <source>
        <dbReference type="ARBA" id="ARBA00023136"/>
    </source>
</evidence>
<dbReference type="STRING" id="1121307.CLCY_5c00230"/>
<evidence type="ECO:0000313" key="12">
    <source>
        <dbReference type="EMBL" id="KMT22784.1"/>
    </source>
</evidence>
<keyword evidence="7 11" id="KW-1133">Transmembrane helix</keyword>
<dbReference type="InterPro" id="IPR045082">
    <property type="entry name" value="ATP_syn_F0_a_bact/chloroplast"/>
</dbReference>
<dbReference type="InterPro" id="IPR000568">
    <property type="entry name" value="ATP_synth_F0_asu"/>
</dbReference>
<sequence length="243" mass="26934">MHEGGITIESLNFSIAGIPITLTWAVFLQWFVMVFVIIAALILTRKLETVPKGKQVFVETVVEGIYKLVDSVMGREYRSFAPYIGTIMIYMLFLNILPLVGGLRAPTSDYSVALAFALMTFIIIQANAIKHGGLGGYLKGYTQPVAPLLPLNIMERVFVPVSLSLRLFGNITAAIIVVELIYEGLTFISEKVLHAIPGMTNIPILATLIPVPFHMYFDIFDGTLQMVVFSMLTMIFIKTTAEH</sequence>
<dbReference type="SUPFAM" id="SSF81336">
    <property type="entry name" value="F1F0 ATP synthase subunit A"/>
    <property type="match status" value="1"/>
</dbReference>
<comment type="subcellular location">
    <subcellularLocation>
        <location evidence="11">Cell membrane</location>
        <topology evidence="11">Multi-pass membrane protein</topology>
    </subcellularLocation>
    <subcellularLocation>
        <location evidence="1">Membrane</location>
        <topology evidence="1">Multi-pass membrane protein</topology>
    </subcellularLocation>
</comment>
<dbReference type="Proteomes" id="UP000036756">
    <property type="component" value="Unassembled WGS sequence"/>
</dbReference>
<evidence type="ECO:0000256" key="4">
    <source>
        <dbReference type="ARBA" id="ARBA00022547"/>
    </source>
</evidence>
<keyword evidence="9 11" id="KW-0472">Membrane</keyword>
<dbReference type="AlphaFoldDB" id="A0A0J8DEW2"/>
<feature type="transmembrane region" description="Helical" evidence="11">
    <location>
        <begin position="157"/>
        <end position="180"/>
    </location>
</feature>
<comment type="similarity">
    <text evidence="2 11">Belongs to the ATPase A chain family.</text>
</comment>
<evidence type="ECO:0000256" key="11">
    <source>
        <dbReference type="HAMAP-Rule" id="MF_01393"/>
    </source>
</evidence>
<dbReference type="GO" id="GO:0046933">
    <property type="term" value="F:proton-transporting ATP synthase activity, rotational mechanism"/>
    <property type="evidence" value="ECO:0007669"/>
    <property type="project" value="UniProtKB-UniRule"/>
</dbReference>
<dbReference type="InterPro" id="IPR023011">
    <property type="entry name" value="ATP_synth_F0_asu_AS"/>
</dbReference>
<dbReference type="PATRIC" id="fig|1121307.3.peg.1955"/>
<dbReference type="Pfam" id="PF00119">
    <property type="entry name" value="ATP-synt_A"/>
    <property type="match status" value="1"/>
</dbReference>
<evidence type="ECO:0000256" key="2">
    <source>
        <dbReference type="ARBA" id="ARBA00006810"/>
    </source>
</evidence>
<dbReference type="NCBIfam" id="NF004484">
    <property type="entry name" value="PRK05815.3-2"/>
    <property type="match status" value="1"/>
</dbReference>
<comment type="caution">
    <text evidence="12">The sequence shown here is derived from an EMBL/GenBank/DDBJ whole genome shotgun (WGS) entry which is preliminary data.</text>
</comment>
<gene>
    <name evidence="11 12" type="primary">atpB</name>
    <name evidence="12" type="ORF">CLCY_5c00230</name>
</gene>
<feature type="transmembrane region" description="Helical" evidence="11">
    <location>
        <begin position="80"/>
        <end position="100"/>
    </location>
</feature>
<dbReference type="GO" id="GO:0045259">
    <property type="term" value="C:proton-transporting ATP synthase complex"/>
    <property type="evidence" value="ECO:0007669"/>
    <property type="project" value="UniProtKB-KW"/>
</dbReference>
<dbReference type="InterPro" id="IPR035908">
    <property type="entry name" value="F0_ATP_A_sf"/>
</dbReference>
<name>A0A0J8DEW2_CLOCY</name>
<dbReference type="PROSITE" id="PS00449">
    <property type="entry name" value="ATPASE_A"/>
    <property type="match status" value="1"/>
</dbReference>
<proteinExistence type="inferred from homology"/>
<evidence type="ECO:0000256" key="8">
    <source>
        <dbReference type="ARBA" id="ARBA00023065"/>
    </source>
</evidence>
<reference evidence="12 13" key="1">
    <citation type="submission" date="2015-06" db="EMBL/GenBank/DDBJ databases">
        <title>Draft genome sequence of the purine-degrading Clostridium cylindrosporum HC-1 (DSM 605).</title>
        <authorList>
            <person name="Poehlein A."/>
            <person name="Schiel-Bengelsdorf B."/>
            <person name="Bengelsdorf F."/>
            <person name="Daniel R."/>
            <person name="Duerre P."/>
        </authorList>
    </citation>
    <scope>NUCLEOTIDE SEQUENCE [LARGE SCALE GENOMIC DNA]</scope>
    <source>
        <strain evidence="12 13">DSM 605</strain>
    </source>
</reference>
<dbReference type="PRINTS" id="PR00123">
    <property type="entry name" value="ATPASEA"/>
</dbReference>
<keyword evidence="11" id="KW-1003">Cell membrane</keyword>
<evidence type="ECO:0000256" key="10">
    <source>
        <dbReference type="ARBA" id="ARBA00023310"/>
    </source>
</evidence>
<protein>
    <recommendedName>
        <fullName evidence="11">ATP synthase subunit a</fullName>
    </recommendedName>
    <alternativeName>
        <fullName evidence="11">ATP synthase F0 sector subunit a</fullName>
    </alternativeName>
    <alternativeName>
        <fullName evidence="11">F-ATPase subunit 6</fullName>
    </alternativeName>
</protein>
<dbReference type="PANTHER" id="PTHR42823">
    <property type="entry name" value="ATP SYNTHASE SUBUNIT A, CHLOROPLASTIC"/>
    <property type="match status" value="1"/>
</dbReference>
<organism evidence="12 13">
    <name type="scientific">Clostridium cylindrosporum DSM 605</name>
    <dbReference type="NCBI Taxonomy" id="1121307"/>
    <lineage>
        <taxon>Bacteria</taxon>
        <taxon>Bacillati</taxon>
        <taxon>Bacillota</taxon>
        <taxon>Clostridia</taxon>
        <taxon>Eubacteriales</taxon>
        <taxon>Clostridiaceae</taxon>
        <taxon>Clostridium</taxon>
    </lineage>
</organism>
<keyword evidence="5 11" id="KW-0812">Transmembrane</keyword>
<dbReference type="GO" id="GO:0005886">
    <property type="term" value="C:plasma membrane"/>
    <property type="evidence" value="ECO:0007669"/>
    <property type="project" value="UniProtKB-SubCell"/>
</dbReference>
<feature type="transmembrane region" description="Helical" evidence="11">
    <location>
        <begin position="192"/>
        <end position="213"/>
    </location>
</feature>
<evidence type="ECO:0000256" key="6">
    <source>
        <dbReference type="ARBA" id="ARBA00022781"/>
    </source>
</evidence>
<keyword evidence="13" id="KW-1185">Reference proteome</keyword>
<evidence type="ECO:0000256" key="5">
    <source>
        <dbReference type="ARBA" id="ARBA00022692"/>
    </source>
</evidence>
<dbReference type="OrthoDB" id="9789241at2"/>
<keyword evidence="8 11" id="KW-0406">Ion transport</keyword>
<dbReference type="GO" id="GO:0042777">
    <property type="term" value="P:proton motive force-driven plasma membrane ATP synthesis"/>
    <property type="evidence" value="ECO:0007669"/>
    <property type="project" value="TreeGrafter"/>
</dbReference>
<dbReference type="PANTHER" id="PTHR42823:SF3">
    <property type="entry name" value="ATP SYNTHASE SUBUNIT A, CHLOROPLASTIC"/>
    <property type="match status" value="1"/>
</dbReference>
<dbReference type="EMBL" id="LFVU01000004">
    <property type="protein sequence ID" value="KMT22784.1"/>
    <property type="molecule type" value="Genomic_DNA"/>
</dbReference>
<comment type="function">
    <text evidence="11">Key component of the proton channel; it plays a direct role in the translocation of protons across the membrane.</text>
</comment>
<feature type="transmembrane region" description="Helical" evidence="11">
    <location>
        <begin position="21"/>
        <end position="43"/>
    </location>
</feature>
<dbReference type="HAMAP" id="MF_01393">
    <property type="entry name" value="ATP_synth_a_bact"/>
    <property type="match status" value="1"/>
</dbReference>
<feature type="transmembrane region" description="Helical" evidence="11">
    <location>
        <begin position="112"/>
        <end position="129"/>
    </location>
</feature>
<keyword evidence="3 11" id="KW-0813">Transport</keyword>
<dbReference type="Gene3D" id="1.20.120.220">
    <property type="entry name" value="ATP synthase, F0 complex, subunit A"/>
    <property type="match status" value="1"/>
</dbReference>